<sequence length="286" mass="28083">ITGTNGQDALTIADGNVTVSDNVIANAFSGDGSALTGIQASALGTLPGASPIVLEGETADGFETTVTVTDPTADRTITLPDGTGTLSLTDATETLSNKTLIGPVVAGSENSSGSLHIYADDGDDDNDKWRLETANGGSMTIDSKQTGSWSTLMTMDNSGNAAIAGDVTVTGNDLTFGNGESISNGTDGILTLNANVSIPSDALLVSGTVQGGSLTDGTATITSGAASGLTTVTASGLVSGGSLDIDDVVVDGTTIGHTDDTDLMTLTNGTVTVAGTVAATTLTGDG</sequence>
<organism evidence="1">
    <name type="scientific">marine metagenome</name>
    <dbReference type="NCBI Taxonomy" id="408172"/>
    <lineage>
        <taxon>unclassified sequences</taxon>
        <taxon>metagenomes</taxon>
        <taxon>ecological metagenomes</taxon>
    </lineage>
</organism>
<accession>A0A382VD45</accession>
<protein>
    <submittedName>
        <fullName evidence="1">Uncharacterized protein</fullName>
    </submittedName>
</protein>
<proteinExistence type="predicted"/>
<dbReference type="EMBL" id="UINC01151022">
    <property type="protein sequence ID" value="SVD44389.1"/>
    <property type="molecule type" value="Genomic_DNA"/>
</dbReference>
<gene>
    <name evidence="1" type="ORF">METZ01_LOCUS397243</name>
</gene>
<evidence type="ECO:0000313" key="1">
    <source>
        <dbReference type="EMBL" id="SVD44389.1"/>
    </source>
</evidence>
<feature type="non-terminal residue" evidence="1">
    <location>
        <position position="286"/>
    </location>
</feature>
<feature type="non-terminal residue" evidence="1">
    <location>
        <position position="1"/>
    </location>
</feature>
<name>A0A382VD45_9ZZZZ</name>
<dbReference type="AlphaFoldDB" id="A0A382VD45"/>
<reference evidence="1" key="1">
    <citation type="submission" date="2018-05" db="EMBL/GenBank/DDBJ databases">
        <authorList>
            <person name="Lanie J.A."/>
            <person name="Ng W.-L."/>
            <person name="Kazmierczak K.M."/>
            <person name="Andrzejewski T.M."/>
            <person name="Davidsen T.M."/>
            <person name="Wayne K.J."/>
            <person name="Tettelin H."/>
            <person name="Glass J.I."/>
            <person name="Rusch D."/>
            <person name="Podicherti R."/>
            <person name="Tsui H.-C.T."/>
            <person name="Winkler M.E."/>
        </authorList>
    </citation>
    <scope>NUCLEOTIDE SEQUENCE</scope>
</reference>